<dbReference type="OrthoDB" id="9792653at2"/>
<dbReference type="SUPFAM" id="SSF81901">
    <property type="entry name" value="HCP-like"/>
    <property type="match status" value="1"/>
</dbReference>
<dbReference type="Gene3D" id="1.25.40.10">
    <property type="entry name" value="Tetratricopeptide repeat domain"/>
    <property type="match status" value="1"/>
</dbReference>
<dbReference type="EMBL" id="CP036425">
    <property type="protein sequence ID" value="QDU33878.1"/>
    <property type="molecule type" value="Genomic_DNA"/>
</dbReference>
<dbReference type="Proteomes" id="UP000317369">
    <property type="component" value="Chromosome"/>
</dbReference>
<evidence type="ECO:0000313" key="1">
    <source>
        <dbReference type="EMBL" id="QDU33878.1"/>
    </source>
</evidence>
<gene>
    <name evidence="1" type="ORF">KS4_19370</name>
</gene>
<evidence type="ECO:0000313" key="2">
    <source>
        <dbReference type="Proteomes" id="UP000317369"/>
    </source>
</evidence>
<evidence type="ECO:0008006" key="3">
    <source>
        <dbReference type="Google" id="ProtNLM"/>
    </source>
</evidence>
<sequence>MQKAAITTLILTALTACVTNETGITYRSASEQNIKIQTLNSQSTKSNSQQAQEFFELALQYEQGNGVAKDEILAIQLYKNATSLGHLEAQEHLNRLVKE</sequence>
<name>A0A517YUG9_9BACT</name>
<proteinExistence type="predicted"/>
<dbReference type="RefSeq" id="WP_145077278.1">
    <property type="nucleotide sequence ID" value="NZ_CP036425.1"/>
</dbReference>
<dbReference type="PROSITE" id="PS51257">
    <property type="entry name" value="PROKAR_LIPOPROTEIN"/>
    <property type="match status" value="1"/>
</dbReference>
<accession>A0A517YUG9</accession>
<protein>
    <recommendedName>
        <fullName evidence="3">Sel1 repeat family protein</fullName>
    </recommendedName>
</protein>
<organism evidence="1 2">
    <name type="scientific">Poriferisphaera corsica</name>
    <dbReference type="NCBI Taxonomy" id="2528020"/>
    <lineage>
        <taxon>Bacteria</taxon>
        <taxon>Pseudomonadati</taxon>
        <taxon>Planctomycetota</taxon>
        <taxon>Phycisphaerae</taxon>
        <taxon>Phycisphaerales</taxon>
        <taxon>Phycisphaeraceae</taxon>
        <taxon>Poriferisphaera</taxon>
    </lineage>
</organism>
<keyword evidence="2" id="KW-1185">Reference proteome</keyword>
<dbReference type="InterPro" id="IPR011990">
    <property type="entry name" value="TPR-like_helical_dom_sf"/>
</dbReference>
<reference evidence="1 2" key="1">
    <citation type="submission" date="2019-02" db="EMBL/GenBank/DDBJ databases">
        <title>Deep-cultivation of Planctomycetes and their phenomic and genomic characterization uncovers novel biology.</title>
        <authorList>
            <person name="Wiegand S."/>
            <person name="Jogler M."/>
            <person name="Boedeker C."/>
            <person name="Pinto D."/>
            <person name="Vollmers J."/>
            <person name="Rivas-Marin E."/>
            <person name="Kohn T."/>
            <person name="Peeters S.H."/>
            <person name="Heuer A."/>
            <person name="Rast P."/>
            <person name="Oberbeckmann S."/>
            <person name="Bunk B."/>
            <person name="Jeske O."/>
            <person name="Meyerdierks A."/>
            <person name="Storesund J.E."/>
            <person name="Kallscheuer N."/>
            <person name="Luecker S."/>
            <person name="Lage O.M."/>
            <person name="Pohl T."/>
            <person name="Merkel B.J."/>
            <person name="Hornburger P."/>
            <person name="Mueller R.-W."/>
            <person name="Bruemmer F."/>
            <person name="Labrenz M."/>
            <person name="Spormann A.M."/>
            <person name="Op den Camp H."/>
            <person name="Overmann J."/>
            <person name="Amann R."/>
            <person name="Jetten M.S.M."/>
            <person name="Mascher T."/>
            <person name="Medema M.H."/>
            <person name="Devos D.P."/>
            <person name="Kaster A.-K."/>
            <person name="Ovreas L."/>
            <person name="Rohde M."/>
            <person name="Galperin M.Y."/>
            <person name="Jogler C."/>
        </authorList>
    </citation>
    <scope>NUCLEOTIDE SEQUENCE [LARGE SCALE GENOMIC DNA]</scope>
    <source>
        <strain evidence="1 2">KS4</strain>
    </source>
</reference>
<dbReference type="AlphaFoldDB" id="A0A517YUG9"/>
<dbReference type="KEGG" id="pcor:KS4_19370"/>